<proteinExistence type="predicted"/>
<dbReference type="EMBL" id="LN679295">
    <property type="protein sequence ID" value="CEL55027.1"/>
    <property type="molecule type" value="Genomic_DNA"/>
</dbReference>
<organism evidence="2 3">
    <name type="scientific">Thanatephorus cucumeris (strain AG1-IB / isolate 7/3/14)</name>
    <name type="common">Lettuce bottom rot fungus</name>
    <name type="synonym">Rhizoctonia solani</name>
    <dbReference type="NCBI Taxonomy" id="1108050"/>
    <lineage>
        <taxon>Eukaryota</taxon>
        <taxon>Fungi</taxon>
        <taxon>Dikarya</taxon>
        <taxon>Basidiomycota</taxon>
        <taxon>Agaricomycotina</taxon>
        <taxon>Agaricomycetes</taxon>
        <taxon>Cantharellales</taxon>
        <taxon>Ceratobasidiaceae</taxon>
        <taxon>Rhizoctonia</taxon>
        <taxon>Rhizoctonia solani AG-1</taxon>
    </lineage>
</organism>
<feature type="region of interest" description="Disordered" evidence="1">
    <location>
        <begin position="1"/>
        <end position="34"/>
    </location>
</feature>
<dbReference type="AlphaFoldDB" id="A0A0B7FFR3"/>
<accession>A0A0B7FFR3</accession>
<evidence type="ECO:0000313" key="3">
    <source>
        <dbReference type="Proteomes" id="UP000059188"/>
    </source>
</evidence>
<evidence type="ECO:0000256" key="1">
    <source>
        <dbReference type="SAM" id="MobiDB-lite"/>
    </source>
</evidence>
<feature type="compositionally biased region" description="Pro residues" evidence="1">
    <location>
        <begin position="22"/>
        <end position="34"/>
    </location>
</feature>
<dbReference type="Proteomes" id="UP000059188">
    <property type="component" value="Unassembled WGS sequence"/>
</dbReference>
<sequence>METRPASLPSRPGVPVSIPGSLTPPPPAAPTPPISLPSQSYTFLILMLVLRIHTYTPSPSARKSLGPYRLSITRT</sequence>
<protein>
    <submittedName>
        <fullName evidence="2">Uncharacterized protein</fullName>
    </submittedName>
</protein>
<reference evidence="2 3" key="1">
    <citation type="submission" date="2014-11" db="EMBL/GenBank/DDBJ databases">
        <authorList>
            <person name="Wibberg Daniel"/>
        </authorList>
    </citation>
    <scope>NUCLEOTIDE SEQUENCE [LARGE SCALE GENOMIC DNA]</scope>
    <source>
        <strain evidence="2">Rhizoctonia solani AG1-IB 7/3/14</strain>
    </source>
</reference>
<keyword evidence="3" id="KW-1185">Reference proteome</keyword>
<name>A0A0B7FFR3_THACB</name>
<evidence type="ECO:0000313" key="2">
    <source>
        <dbReference type="EMBL" id="CEL55027.1"/>
    </source>
</evidence>
<gene>
    <name evidence="2" type="ORF">RSOLAG1IB_11839</name>
</gene>